<dbReference type="EMBL" id="JACHJB010000002">
    <property type="protein sequence ID" value="MBB6347252.1"/>
    <property type="molecule type" value="Genomic_DNA"/>
</dbReference>
<dbReference type="NCBIfam" id="NF033550">
    <property type="entry name" value="transpos_ISL3"/>
    <property type="match status" value="1"/>
</dbReference>
<evidence type="ECO:0000259" key="2">
    <source>
        <dbReference type="Pfam" id="PF14690"/>
    </source>
</evidence>
<proteinExistence type="predicted"/>
<evidence type="ECO:0000313" key="4">
    <source>
        <dbReference type="Proteomes" id="UP000583800"/>
    </source>
</evidence>
<name>A0A7X0EWQ8_9ACTN</name>
<feature type="domain" description="Transposase IS204/IS1001/IS1096/IS1165 zinc-finger" evidence="2">
    <location>
        <begin position="40"/>
        <end position="83"/>
    </location>
</feature>
<dbReference type="RefSeq" id="WP_185085230.1">
    <property type="nucleotide sequence ID" value="NZ_JACHJB010000002.1"/>
</dbReference>
<dbReference type="Pfam" id="PF01610">
    <property type="entry name" value="DDE_Tnp_ISL3"/>
    <property type="match status" value="1"/>
</dbReference>
<protein>
    <submittedName>
        <fullName evidence="3">Transposase</fullName>
    </submittedName>
</protein>
<feature type="domain" description="Transposase IS204/IS1001/IS1096/IS1165 DDE" evidence="1">
    <location>
        <begin position="160"/>
        <end position="259"/>
    </location>
</feature>
<dbReference type="PANTHER" id="PTHR33498:SF1">
    <property type="entry name" value="TRANSPOSASE FOR INSERTION SEQUENCE ELEMENT IS1557"/>
    <property type="match status" value="1"/>
</dbReference>
<dbReference type="AlphaFoldDB" id="A0A7X0EWQ8"/>
<dbReference type="Pfam" id="PF14690">
    <property type="entry name" value="Zn_ribbon_ISL3"/>
    <property type="match status" value="1"/>
</dbReference>
<comment type="caution">
    <text evidence="3">The sequence shown here is derived from an EMBL/GenBank/DDBJ whole genome shotgun (WGS) entry which is preliminary data.</text>
</comment>
<evidence type="ECO:0000313" key="3">
    <source>
        <dbReference type="EMBL" id="MBB6347252.1"/>
    </source>
</evidence>
<sequence length="536" mass="59163">MLIKELVAVLFPHLAGVRVDEVFRSGATVRIRARTDTVEAACPACDTLSQRVHSRYERRLSDTAVAGQEVLIHLRVHRFFCRNSTCAKATFAEQIPGLTVRYGRRSVRAARALQAIALALGGRAGARLAGQLAASVSRMTLIRLIRALPDPALQVGPRVLGVDDFALRRGHSYGTILIDISTSTVVDVLADRTADTLAAWLRVHPGVEIVCRDRAGAYADGIARGAPHATQVADRWHIWRNLGEAVERTVTRHRHHLQALIATPSTRAGTSPLAASAASPCLPAGRQDRIAMRTRERHAAVHALLEQGQGLREIGRLLSLGRNTVRRFARAAHPEDLLVHDGTGRRPKNLEAYDSYLRTRWAEGCTNAELLYRELQARGYRGSGTTVRQYVRPWRAATPPAAMPLRPVTVRQTTGWFLRNPANLDLDEHRQLQTLTTACPQLAALRLRVREFAEMMMHRHGRNLETWMNTVLGDDLPELHSFVTGLRRDQDAVTAGLTLPYSSGPVEGHVNRTIMWNLICQAGPCGLAVAIGWPVP</sequence>
<evidence type="ECO:0000259" key="1">
    <source>
        <dbReference type="Pfam" id="PF01610"/>
    </source>
</evidence>
<dbReference type="InterPro" id="IPR029261">
    <property type="entry name" value="Transposase_Znf"/>
</dbReference>
<reference evidence="3 4" key="1">
    <citation type="submission" date="2020-08" db="EMBL/GenBank/DDBJ databases">
        <title>Sequencing the genomes of 1000 actinobacteria strains.</title>
        <authorList>
            <person name="Klenk H.-P."/>
        </authorList>
    </citation>
    <scope>NUCLEOTIDE SEQUENCE [LARGE SCALE GENOMIC DNA]</scope>
    <source>
        <strain evidence="3 4">DSM 45913</strain>
    </source>
</reference>
<dbReference type="InterPro" id="IPR047951">
    <property type="entry name" value="Transpos_ISL3"/>
</dbReference>
<dbReference type="InterPro" id="IPR002560">
    <property type="entry name" value="Transposase_DDE"/>
</dbReference>
<dbReference type="Proteomes" id="UP000583800">
    <property type="component" value="Unassembled WGS sequence"/>
</dbReference>
<organism evidence="3 4">
    <name type="scientific">Nonomuraea muscovyensis</name>
    <dbReference type="NCBI Taxonomy" id="1124761"/>
    <lineage>
        <taxon>Bacteria</taxon>
        <taxon>Bacillati</taxon>
        <taxon>Actinomycetota</taxon>
        <taxon>Actinomycetes</taxon>
        <taxon>Streptosporangiales</taxon>
        <taxon>Streptosporangiaceae</taxon>
        <taxon>Nonomuraea</taxon>
    </lineage>
</organism>
<keyword evidence="4" id="KW-1185">Reference proteome</keyword>
<accession>A0A7X0EWQ8</accession>
<gene>
    <name evidence="3" type="ORF">FHU36_003797</name>
</gene>
<dbReference type="PANTHER" id="PTHR33498">
    <property type="entry name" value="TRANSPOSASE FOR INSERTION SEQUENCE ELEMENT IS1557"/>
    <property type="match status" value="1"/>
</dbReference>